<dbReference type="Proteomes" id="UP001138500">
    <property type="component" value="Unassembled WGS sequence"/>
</dbReference>
<organism evidence="1 2">
    <name type="scientific">Teratosphaeria destructans</name>
    <dbReference type="NCBI Taxonomy" id="418781"/>
    <lineage>
        <taxon>Eukaryota</taxon>
        <taxon>Fungi</taxon>
        <taxon>Dikarya</taxon>
        <taxon>Ascomycota</taxon>
        <taxon>Pezizomycotina</taxon>
        <taxon>Dothideomycetes</taxon>
        <taxon>Dothideomycetidae</taxon>
        <taxon>Mycosphaerellales</taxon>
        <taxon>Teratosphaeriaceae</taxon>
        <taxon>Teratosphaeria</taxon>
    </lineage>
</organism>
<name>A0A9W7SY06_9PEZI</name>
<proteinExistence type="predicted"/>
<reference evidence="1 2" key="1">
    <citation type="journal article" date="2018" name="IMA Fungus">
        <title>IMA Genome-F 10: Nine draft genome sequences of Claviceps purpurea s.lat., including C. arundinis, C. humidiphila, and C. cf. spartinae, pseudomolecules for the pitch canker pathogen Fusarium circinatum, draft genome of Davidsoniella eucalypti, Grosmannia galeiformis, Quambalaria eucalypti, and Teratosphaeria destructans.</title>
        <authorList>
            <person name="Wingfield B.D."/>
            <person name="Liu M."/>
            <person name="Nguyen H.D."/>
            <person name="Lane F.A."/>
            <person name="Morgan S.W."/>
            <person name="De Vos L."/>
            <person name="Wilken P.M."/>
            <person name="Duong T.A."/>
            <person name="Aylward J."/>
            <person name="Coetzee M.P."/>
            <person name="Dadej K."/>
            <person name="De Beer Z.W."/>
            <person name="Findlay W."/>
            <person name="Havenga M."/>
            <person name="Kolarik M."/>
            <person name="Menzies J.G."/>
            <person name="Naidoo K."/>
            <person name="Pochopski O."/>
            <person name="Shoukouhi P."/>
            <person name="Santana Q.C."/>
            <person name="Seifert K.A."/>
            <person name="Soal N."/>
            <person name="Steenkamp E.T."/>
            <person name="Tatham C.T."/>
            <person name="van der Nest M.A."/>
            <person name="Wingfield M.J."/>
        </authorList>
    </citation>
    <scope>NUCLEOTIDE SEQUENCE [LARGE SCALE GENOMIC DNA]</scope>
    <source>
        <strain evidence="1">CMW44962</strain>
    </source>
</reference>
<gene>
    <name evidence="1" type="ORF">Tdes44962_MAKER07948</name>
</gene>
<accession>A0A9W7SY06</accession>
<keyword evidence="2" id="KW-1185">Reference proteome</keyword>
<sequence length="118" mass="12850">MTPRRQTMRAASFSSSQAGYVLTFPFHSYWCANGDQTFENLSATTALAGKHIQWSTATKDKILIFCARKGIAAGALDADVVAGLMQEIGFDAKDVQVYEALLKKLLGFIKVGHPSRHG</sequence>
<dbReference type="EMBL" id="RIBY02000569">
    <property type="protein sequence ID" value="KAH9840402.1"/>
    <property type="molecule type" value="Genomic_DNA"/>
</dbReference>
<evidence type="ECO:0000313" key="1">
    <source>
        <dbReference type="EMBL" id="KAH9840402.1"/>
    </source>
</evidence>
<reference evidence="1 2" key="2">
    <citation type="journal article" date="2021" name="Curr. Genet.">
        <title>Genetic response to nitrogen starvation in the aggressive Eucalyptus foliar pathogen Teratosphaeria destructans.</title>
        <authorList>
            <person name="Havenga M."/>
            <person name="Wingfield B.D."/>
            <person name="Wingfield M.J."/>
            <person name="Dreyer L.L."/>
            <person name="Roets F."/>
            <person name="Aylward J."/>
        </authorList>
    </citation>
    <scope>NUCLEOTIDE SEQUENCE [LARGE SCALE GENOMIC DNA]</scope>
    <source>
        <strain evidence="1">CMW44962</strain>
    </source>
</reference>
<evidence type="ECO:0000313" key="2">
    <source>
        <dbReference type="Proteomes" id="UP001138500"/>
    </source>
</evidence>
<dbReference type="AlphaFoldDB" id="A0A9W7SY06"/>
<comment type="caution">
    <text evidence="1">The sequence shown here is derived from an EMBL/GenBank/DDBJ whole genome shotgun (WGS) entry which is preliminary data.</text>
</comment>
<protein>
    <submittedName>
        <fullName evidence="1">Uncharacterized protein</fullName>
    </submittedName>
</protein>